<dbReference type="EMBL" id="CP011494">
    <property type="protein sequence ID" value="AKO52897.1"/>
    <property type="molecule type" value="Genomic_DNA"/>
</dbReference>
<keyword evidence="1" id="KW-1133">Transmembrane helix</keyword>
<proteinExistence type="predicted"/>
<keyword evidence="1" id="KW-0812">Transmembrane</keyword>
<dbReference type="KEGG" id="mpq:ABA45_11195"/>
<evidence type="ECO:0000313" key="2">
    <source>
        <dbReference type="EMBL" id="AKO52897.1"/>
    </source>
</evidence>
<keyword evidence="3" id="KW-1185">Reference proteome</keyword>
<dbReference type="Proteomes" id="UP000036406">
    <property type="component" value="Chromosome"/>
</dbReference>
<dbReference type="AlphaFoldDB" id="A0A0H4ID16"/>
<gene>
    <name evidence="2" type="ORF">ABA45_11195</name>
</gene>
<organism evidence="2 3">
    <name type="scientific">Marinobacter psychrophilus</name>
    <dbReference type="NCBI Taxonomy" id="330734"/>
    <lineage>
        <taxon>Bacteria</taxon>
        <taxon>Pseudomonadati</taxon>
        <taxon>Pseudomonadota</taxon>
        <taxon>Gammaproteobacteria</taxon>
        <taxon>Pseudomonadales</taxon>
        <taxon>Marinobacteraceae</taxon>
        <taxon>Marinobacter</taxon>
    </lineage>
</organism>
<protein>
    <recommendedName>
        <fullName evidence="4">DNA repair protein</fullName>
    </recommendedName>
</protein>
<feature type="transmembrane region" description="Helical" evidence="1">
    <location>
        <begin position="6"/>
        <end position="26"/>
    </location>
</feature>
<evidence type="ECO:0000256" key="1">
    <source>
        <dbReference type="SAM" id="Phobius"/>
    </source>
</evidence>
<evidence type="ECO:0008006" key="4">
    <source>
        <dbReference type="Google" id="ProtNLM"/>
    </source>
</evidence>
<name>A0A0H4ID16_9GAMM</name>
<reference evidence="2 3" key="1">
    <citation type="submission" date="2015-05" db="EMBL/GenBank/DDBJ databases">
        <title>Complete genome of Marinobacter psychrophilus strain 20041T isolated from sea-ice of the Canadian Basin.</title>
        <authorList>
            <person name="Song L."/>
            <person name="Ren L."/>
            <person name="Yu Y."/>
            <person name="Wang X."/>
        </authorList>
    </citation>
    <scope>NUCLEOTIDE SEQUENCE [LARGE SCALE GENOMIC DNA]</scope>
    <source>
        <strain evidence="2 3">20041</strain>
    </source>
</reference>
<sequence length="257" mass="29141">MKPSTLVLLLIAVVAIAITVVTISHLREKARIQRVRHIAMLEKNYKLANQLLSELPGQYLTSDLKLILIKQMEHSCNSLATLNTALPIDQRRDELVLLKQQIRDGADKTVQILIDLPQKATAVKDLLQGLFALLEAMHKAGRLDAATAQKNLKYVLFLVHKTQTDLLVFQARDCMRQNEIRKAIHAYHLASTEMGKSADNPVAIEAVKNFRTRIKELEALTGTETDSASLEAHRKKDEEWDTLLENDNWKKKTNYDD</sequence>
<accession>A0A0H4ID16</accession>
<keyword evidence="1" id="KW-0472">Membrane</keyword>
<evidence type="ECO:0000313" key="3">
    <source>
        <dbReference type="Proteomes" id="UP000036406"/>
    </source>
</evidence>
<dbReference type="PATRIC" id="fig|330734.3.peg.2348"/>
<dbReference type="RefSeq" id="WP_048386152.1">
    <property type="nucleotide sequence ID" value="NZ_CP011494.1"/>
</dbReference>